<dbReference type="PANTHER" id="PTHR23090:SF9">
    <property type="entry name" value="GLUTAMINE-DEPENDENT NAD(+) SYNTHETASE"/>
    <property type="match status" value="1"/>
</dbReference>
<dbReference type="InterPro" id="IPR036526">
    <property type="entry name" value="C-N_Hydrolase_sf"/>
</dbReference>
<keyword evidence="12" id="KW-1185">Reference proteome</keyword>
<dbReference type="InterPro" id="IPR014445">
    <property type="entry name" value="Gln-dep_NAD_synthase"/>
</dbReference>
<dbReference type="Gene3D" id="3.60.110.10">
    <property type="entry name" value="Carbon-nitrogen hydrolase"/>
    <property type="match status" value="1"/>
</dbReference>
<dbReference type="PROSITE" id="PS50263">
    <property type="entry name" value="CN_HYDROLASE"/>
    <property type="match status" value="1"/>
</dbReference>
<dbReference type="InterPro" id="IPR003010">
    <property type="entry name" value="C-N_Hydrolase"/>
</dbReference>
<dbReference type="CDD" id="cd00553">
    <property type="entry name" value="NAD_synthase"/>
    <property type="match status" value="1"/>
</dbReference>
<dbReference type="UniPathway" id="UPA00253">
    <property type="reaction ID" value="UER00334"/>
</dbReference>
<accession>A0A812V5E8</accession>
<dbReference type="Gene3D" id="3.40.50.620">
    <property type="entry name" value="HUPs"/>
    <property type="match status" value="1"/>
</dbReference>
<proteinExistence type="inferred from homology"/>
<name>A0A812V5E8_9DINO</name>
<dbReference type="EC" id="6.3.5.1" evidence="3"/>
<dbReference type="FunFam" id="3.60.110.10:FF:000003">
    <property type="entry name" value="Glutamine-dependent NAD(+) synthetase"/>
    <property type="match status" value="1"/>
</dbReference>
<dbReference type="GO" id="GO:0004359">
    <property type="term" value="F:glutaminase activity"/>
    <property type="evidence" value="ECO:0007669"/>
    <property type="project" value="InterPro"/>
</dbReference>
<evidence type="ECO:0000256" key="7">
    <source>
        <dbReference type="ARBA" id="ARBA00023027"/>
    </source>
</evidence>
<dbReference type="CDD" id="cd07570">
    <property type="entry name" value="GAT_Gln-NAD-synth"/>
    <property type="match status" value="1"/>
</dbReference>
<keyword evidence="6" id="KW-0067">ATP-binding</keyword>
<reference evidence="11" key="1">
    <citation type="submission" date="2021-02" db="EMBL/GenBank/DDBJ databases">
        <authorList>
            <person name="Dougan E. K."/>
            <person name="Rhodes N."/>
            <person name="Thang M."/>
            <person name="Chan C."/>
        </authorList>
    </citation>
    <scope>NUCLEOTIDE SEQUENCE</scope>
</reference>
<comment type="pathway">
    <text evidence="1">Cofactor biosynthesis; NAD(+) biosynthesis; NAD(+) from deamido-NAD(+) (L-Gln route): step 1/1.</text>
</comment>
<dbReference type="OrthoDB" id="2020662at2759"/>
<comment type="catalytic activity">
    <reaction evidence="9">
        <text>deamido-NAD(+) + L-glutamine + ATP + H2O = L-glutamate + AMP + diphosphate + NAD(+) + H(+)</text>
        <dbReference type="Rhea" id="RHEA:24384"/>
        <dbReference type="ChEBI" id="CHEBI:15377"/>
        <dbReference type="ChEBI" id="CHEBI:15378"/>
        <dbReference type="ChEBI" id="CHEBI:29985"/>
        <dbReference type="ChEBI" id="CHEBI:30616"/>
        <dbReference type="ChEBI" id="CHEBI:33019"/>
        <dbReference type="ChEBI" id="CHEBI:57540"/>
        <dbReference type="ChEBI" id="CHEBI:58359"/>
        <dbReference type="ChEBI" id="CHEBI:58437"/>
        <dbReference type="ChEBI" id="CHEBI:456215"/>
        <dbReference type="EC" id="6.3.5.1"/>
    </reaction>
</comment>
<evidence type="ECO:0000256" key="9">
    <source>
        <dbReference type="ARBA" id="ARBA00052340"/>
    </source>
</evidence>
<dbReference type="InterPro" id="IPR014729">
    <property type="entry name" value="Rossmann-like_a/b/a_fold"/>
</dbReference>
<evidence type="ECO:0000256" key="4">
    <source>
        <dbReference type="ARBA" id="ARBA00022598"/>
    </source>
</evidence>
<evidence type="ECO:0000256" key="3">
    <source>
        <dbReference type="ARBA" id="ARBA00012743"/>
    </source>
</evidence>
<dbReference type="HAMAP" id="MF_02090">
    <property type="entry name" value="NadE_glutamine_dep"/>
    <property type="match status" value="1"/>
</dbReference>
<comment type="caution">
    <text evidence="11">The sequence shown here is derived from an EMBL/GenBank/DDBJ whole genome shotgun (WGS) entry which is preliminary data.</text>
</comment>
<gene>
    <name evidence="11" type="primary">nadsyn1</name>
    <name evidence="11" type="ORF">SNAT2548_LOCUS34109</name>
</gene>
<evidence type="ECO:0000256" key="1">
    <source>
        <dbReference type="ARBA" id="ARBA00005188"/>
    </source>
</evidence>
<protein>
    <recommendedName>
        <fullName evidence="3">NAD(+) synthase (glutamine-hydrolyzing)</fullName>
        <ecNumber evidence="3">6.3.5.1</ecNumber>
    </recommendedName>
    <alternativeName>
        <fullName evidence="8">NAD(+) synthase [glutamine-hydrolyzing]</fullName>
    </alternativeName>
</protein>
<evidence type="ECO:0000313" key="11">
    <source>
        <dbReference type="EMBL" id="CAE7599456.1"/>
    </source>
</evidence>
<keyword evidence="5" id="KW-0547">Nucleotide-binding</keyword>
<dbReference type="InterPro" id="IPR022310">
    <property type="entry name" value="NAD/GMP_synthase"/>
</dbReference>
<keyword evidence="7" id="KW-0520">NAD</keyword>
<dbReference type="Pfam" id="PF02540">
    <property type="entry name" value="NAD_synthase"/>
    <property type="match status" value="1"/>
</dbReference>
<dbReference type="GO" id="GO:0005737">
    <property type="term" value="C:cytoplasm"/>
    <property type="evidence" value="ECO:0007669"/>
    <property type="project" value="InterPro"/>
</dbReference>
<dbReference type="FunFam" id="3.40.50.620:FF:000036">
    <property type="entry name" value="Glutamine-dependent NAD(+) synthetase"/>
    <property type="match status" value="1"/>
</dbReference>
<dbReference type="SUPFAM" id="SSF52402">
    <property type="entry name" value="Adenine nucleotide alpha hydrolases-like"/>
    <property type="match status" value="1"/>
</dbReference>
<dbReference type="EMBL" id="CAJNDS010002793">
    <property type="protein sequence ID" value="CAE7599456.1"/>
    <property type="molecule type" value="Genomic_DNA"/>
</dbReference>
<feature type="domain" description="CN hydrolase" evidence="10">
    <location>
        <begin position="1"/>
        <end position="266"/>
    </location>
</feature>
<evidence type="ECO:0000256" key="2">
    <source>
        <dbReference type="ARBA" id="ARBA00007145"/>
    </source>
</evidence>
<evidence type="ECO:0000256" key="8">
    <source>
        <dbReference type="ARBA" id="ARBA00030681"/>
    </source>
</evidence>
<dbReference type="GO" id="GO:0003952">
    <property type="term" value="F:NAD+ synthase (glutamine-hydrolyzing) activity"/>
    <property type="evidence" value="ECO:0007669"/>
    <property type="project" value="UniProtKB-EC"/>
</dbReference>
<evidence type="ECO:0000259" key="10">
    <source>
        <dbReference type="PROSITE" id="PS50263"/>
    </source>
</evidence>
<dbReference type="GO" id="GO:0005524">
    <property type="term" value="F:ATP binding"/>
    <property type="evidence" value="ECO:0007669"/>
    <property type="project" value="UniProtKB-KW"/>
</dbReference>
<dbReference type="SUPFAM" id="SSF56317">
    <property type="entry name" value="Carbon-nitrogen hydrolase"/>
    <property type="match status" value="1"/>
</dbReference>
<evidence type="ECO:0000313" key="12">
    <source>
        <dbReference type="Proteomes" id="UP000604046"/>
    </source>
</evidence>
<dbReference type="InterPro" id="IPR003694">
    <property type="entry name" value="NAD_synthase"/>
</dbReference>
<dbReference type="Proteomes" id="UP000604046">
    <property type="component" value="Unassembled WGS sequence"/>
</dbReference>
<evidence type="ECO:0000256" key="5">
    <source>
        <dbReference type="ARBA" id="ARBA00022741"/>
    </source>
</evidence>
<sequence>MDFKGNLERVKESIKEAKAQGCTFRTGPELEITGYGCEDHFLENDTFLHAWSSMAELLKTDLTDGILCDIGMPVMHRNVPYNCRVWVVNRSILGIRPKIFLANDGNYREMRWFTPWHIDPGNPGFGELEEYFLPREIADITGTTKVPFGVFAVSTKDTCLATETCEELFTPDAPHIKLALDGVEIIANGSGSHHQLRKLDKRIDLVRGATSKSGGVYLYANVKGCDGGRLYFDGCCMVWSNGKLLAQGTQFGMLDEIEVVVATVNLNDVRSMRSNFIARSYQASSAPTIHRVEVDFSLGHPDPLSISESQPVEPQIVGPMEEIAYGPSAWLWDYLRRSGQRGYFLPLSGGADSSSTAALVGIMCQRVFRELTEGTERSRSAVLADIRKVTRRPFYTPPSWQDLCGKIFVTCYMASEHSGSETRSRAENLAKQIGANHTSIAIRPITDAIVKVFQQCHFESDRIDKNKVKSDATWNASGTEDIALQNIQARSRMVMAYFMAQLMPWATDKAMKGEAGPGWGSLLVLGSANVDEALRGYYTKYDCSAADINPIGGINKRDLKAFLKWAAKERGIGELERVANAVPTAELRPDKVRVFLSAVGDAAAVDTEDMLVALGRNLWAAADELLEVSAALSAAVPRSDNRKFSPLGLGAAALAMRTAADNILDDDWEDAMGELEVAAVSCEGYFPAALMQGLVDLFSYEEPIPECEWKSARRSFRLLSRNLLSIAEQLSETSSTLAESVRYAGEKLRRAGKLFVAGGFQMPVDPRFSRGERGEWGQQTYNSFYGWGEPSPEAQLEEEAPAGTPAAQLVESIKVEVADASAGGEKELRTVLRQLVRRLHPDQNPGKEAEVLPAFRYIQRLRSQEADRRR</sequence>
<comment type="similarity">
    <text evidence="2">In the C-terminal section; belongs to the NAD synthetase family.</text>
</comment>
<dbReference type="GO" id="GO:0009435">
    <property type="term" value="P:NAD+ biosynthetic process"/>
    <property type="evidence" value="ECO:0007669"/>
    <property type="project" value="UniProtKB-UniPathway"/>
</dbReference>
<evidence type="ECO:0000256" key="6">
    <source>
        <dbReference type="ARBA" id="ARBA00022840"/>
    </source>
</evidence>
<keyword evidence="4" id="KW-0436">Ligase</keyword>
<organism evidence="11 12">
    <name type="scientific">Symbiodinium natans</name>
    <dbReference type="NCBI Taxonomy" id="878477"/>
    <lineage>
        <taxon>Eukaryota</taxon>
        <taxon>Sar</taxon>
        <taxon>Alveolata</taxon>
        <taxon>Dinophyceae</taxon>
        <taxon>Suessiales</taxon>
        <taxon>Symbiodiniaceae</taxon>
        <taxon>Symbiodinium</taxon>
    </lineage>
</organism>
<dbReference type="Pfam" id="PF00795">
    <property type="entry name" value="CN_hydrolase"/>
    <property type="match status" value="1"/>
</dbReference>
<dbReference type="PANTHER" id="PTHR23090">
    <property type="entry name" value="NH 3 /GLUTAMINE-DEPENDENT NAD + SYNTHETASE"/>
    <property type="match status" value="1"/>
</dbReference>
<dbReference type="AlphaFoldDB" id="A0A812V5E8"/>